<dbReference type="Proteomes" id="UP000094969">
    <property type="component" value="Chromosome"/>
</dbReference>
<gene>
    <name evidence="2" type="primary">cpoB</name>
    <name evidence="7" type="ORF">BHK69_27915</name>
</gene>
<dbReference type="EMBL" id="CP017147">
    <property type="protein sequence ID" value="AOO83758.1"/>
    <property type="molecule type" value="Genomic_DNA"/>
</dbReference>
<accession>A0A1D7U8Q1</accession>
<feature type="compositionally biased region" description="Low complexity" evidence="4">
    <location>
        <begin position="92"/>
        <end position="106"/>
    </location>
</feature>
<organism evidence="7 8">
    <name type="scientific">Bosea vaviloviae</name>
    <dbReference type="NCBI Taxonomy" id="1526658"/>
    <lineage>
        <taxon>Bacteria</taxon>
        <taxon>Pseudomonadati</taxon>
        <taxon>Pseudomonadota</taxon>
        <taxon>Alphaproteobacteria</taxon>
        <taxon>Hyphomicrobiales</taxon>
        <taxon>Boseaceae</taxon>
        <taxon>Bosea</taxon>
    </lineage>
</organism>
<dbReference type="GO" id="GO:0070206">
    <property type="term" value="P:protein trimerization"/>
    <property type="evidence" value="ECO:0007669"/>
    <property type="project" value="InterPro"/>
</dbReference>
<keyword evidence="1 2" id="KW-0732">Signal</keyword>
<evidence type="ECO:0000256" key="3">
    <source>
        <dbReference type="PROSITE-ProRule" id="PRU00339"/>
    </source>
</evidence>
<dbReference type="AlphaFoldDB" id="A0A1D7U8Q1"/>
<feature type="repeat" description="TPR" evidence="3">
    <location>
        <begin position="222"/>
        <end position="255"/>
    </location>
</feature>
<dbReference type="InterPro" id="IPR032519">
    <property type="entry name" value="YbgF_tri"/>
</dbReference>
<evidence type="ECO:0000259" key="6">
    <source>
        <dbReference type="Pfam" id="PF16331"/>
    </source>
</evidence>
<dbReference type="InterPro" id="IPR019734">
    <property type="entry name" value="TPR_rpt"/>
</dbReference>
<evidence type="ECO:0000313" key="7">
    <source>
        <dbReference type="EMBL" id="AOO83758.1"/>
    </source>
</evidence>
<evidence type="ECO:0000259" key="5">
    <source>
        <dbReference type="Pfam" id="PF13525"/>
    </source>
</evidence>
<dbReference type="GO" id="GO:0043093">
    <property type="term" value="P:FtsZ-dependent cytokinesis"/>
    <property type="evidence" value="ECO:0007669"/>
    <property type="project" value="UniProtKB-UniRule"/>
</dbReference>
<dbReference type="RefSeq" id="WP_069692952.1">
    <property type="nucleotide sequence ID" value="NZ_CP017147.1"/>
</dbReference>
<keyword evidence="2" id="KW-0132">Cell division</keyword>
<reference evidence="7 8" key="1">
    <citation type="journal article" date="2015" name="Antonie Van Leeuwenhoek">
        <title>Bosea vaviloviae sp. nov., a new species of slow-growing rhizobia isolated from nodules of the relict species Vavilovia formosa (Stev.) Fed.</title>
        <authorList>
            <person name="Safronova V.I."/>
            <person name="Kuznetsova I.G."/>
            <person name="Sazanova A.L."/>
            <person name="Kimeklis A.K."/>
            <person name="Belimov A.A."/>
            <person name="Andronov E.E."/>
            <person name="Pinaev A.G."/>
            <person name="Chizhevskaya E.P."/>
            <person name="Pukhaev A.R."/>
            <person name="Popov K.P."/>
            <person name="Willems A."/>
            <person name="Tikhonovich I.A."/>
        </authorList>
    </citation>
    <scope>NUCLEOTIDE SEQUENCE [LARGE SCALE GENOMIC DNA]</scope>
    <source>
        <strain evidence="7 8">Vaf18</strain>
    </source>
</reference>
<dbReference type="STRING" id="1526658.BHK69_27915"/>
<keyword evidence="2" id="KW-0574">Periplasm</keyword>
<sequence length="310" mass="33379" precursor="true">MLRDVALHRKAHSLLVVLAAGWMALAMAAPARAQDAAELTVRTARLENQLRQLSGQIEQLQFENKRLSEQLRKFQEDVDFRLNERGGGRAGGAAPATAPSSAPAGGQQRQRRGDAFDPTTQQGAAGAPRSLGGGVEGIIEEDFAGTPGQGPLDIQGVGRPVPQGALPPSVPRGPSVAATGGASSAKEAYDIAYASVLRKEYEQAEMGFRQFLQSYPRDRLAADATYWLGESYFQRQRYREAAEQFLKISRENPRSNKAPDSLLRLGMALNGLGARDQACATYAKVGVDYPAASNAVRQGVERERRRSGCA</sequence>
<dbReference type="Gene3D" id="1.25.40.10">
    <property type="entry name" value="Tetratricopeptide repeat domain"/>
    <property type="match status" value="1"/>
</dbReference>
<dbReference type="HAMAP" id="MF_02066">
    <property type="entry name" value="CpoB"/>
    <property type="match status" value="1"/>
</dbReference>
<dbReference type="NCBIfam" id="TIGR02795">
    <property type="entry name" value="tol_pal_ybgF"/>
    <property type="match status" value="1"/>
</dbReference>
<proteinExistence type="inferred from homology"/>
<dbReference type="InterPro" id="IPR014162">
    <property type="entry name" value="CpoB_C"/>
</dbReference>
<dbReference type="KEGG" id="bvv:BHK69_27915"/>
<dbReference type="InterPro" id="IPR011990">
    <property type="entry name" value="TPR-like_helical_dom_sf"/>
</dbReference>
<evidence type="ECO:0000256" key="2">
    <source>
        <dbReference type="HAMAP-Rule" id="MF_02066"/>
    </source>
</evidence>
<protein>
    <recommendedName>
        <fullName evidence="2">Cell division coordinator CpoB</fullName>
    </recommendedName>
</protein>
<evidence type="ECO:0000313" key="8">
    <source>
        <dbReference type="Proteomes" id="UP000094969"/>
    </source>
</evidence>
<feature type="signal peptide" evidence="2">
    <location>
        <begin position="1"/>
        <end position="28"/>
    </location>
</feature>
<dbReference type="InterPro" id="IPR039565">
    <property type="entry name" value="BamD-like"/>
</dbReference>
<name>A0A1D7U8Q1_9HYPH</name>
<dbReference type="Pfam" id="PF13525">
    <property type="entry name" value="YfiO"/>
    <property type="match status" value="1"/>
</dbReference>
<keyword evidence="2" id="KW-0131">Cell cycle</keyword>
<comment type="function">
    <text evidence="2">Mediates coordination of peptidoglycan synthesis and outer membrane constriction during cell division.</text>
</comment>
<comment type="similarity">
    <text evidence="2">Belongs to the CpoB family.</text>
</comment>
<dbReference type="InterPro" id="IPR034706">
    <property type="entry name" value="CpoB"/>
</dbReference>
<feature type="domain" description="YbgF trimerisation" evidence="6">
    <location>
        <begin position="31"/>
        <end position="84"/>
    </location>
</feature>
<feature type="chain" id="PRO_5009987218" description="Cell division coordinator CpoB" evidence="2">
    <location>
        <begin position="29"/>
        <end position="310"/>
    </location>
</feature>
<keyword evidence="8" id="KW-1185">Reference proteome</keyword>
<dbReference type="SUPFAM" id="SSF48452">
    <property type="entry name" value="TPR-like"/>
    <property type="match status" value="1"/>
</dbReference>
<feature type="domain" description="Outer membrane lipoprotein BamD-like" evidence="5">
    <location>
        <begin position="181"/>
        <end position="292"/>
    </location>
</feature>
<dbReference type="GO" id="GO:0030288">
    <property type="term" value="C:outer membrane-bounded periplasmic space"/>
    <property type="evidence" value="ECO:0007669"/>
    <property type="project" value="UniProtKB-UniRule"/>
</dbReference>
<dbReference type="Pfam" id="PF16331">
    <property type="entry name" value="TolA_bind_tri"/>
    <property type="match status" value="1"/>
</dbReference>
<evidence type="ECO:0000256" key="4">
    <source>
        <dbReference type="SAM" id="MobiDB-lite"/>
    </source>
</evidence>
<dbReference type="PROSITE" id="PS50005">
    <property type="entry name" value="TPR"/>
    <property type="match status" value="1"/>
</dbReference>
<comment type="subcellular location">
    <subcellularLocation>
        <location evidence="2">Periplasm</location>
    </subcellularLocation>
</comment>
<evidence type="ECO:0000256" key="1">
    <source>
        <dbReference type="ARBA" id="ARBA00022729"/>
    </source>
</evidence>
<dbReference type="Gene3D" id="1.20.5.110">
    <property type="match status" value="1"/>
</dbReference>
<feature type="region of interest" description="Disordered" evidence="4">
    <location>
        <begin position="83"/>
        <end position="181"/>
    </location>
</feature>
<keyword evidence="3" id="KW-0802">TPR repeat</keyword>